<accession>A0AAC9U3X6</accession>
<proteinExistence type="predicted"/>
<dbReference type="RefSeq" id="WP_088905816.1">
    <property type="nucleotide sequence ID" value="NZ_CP022272.1"/>
</dbReference>
<evidence type="ECO:0000313" key="4">
    <source>
        <dbReference type="Proteomes" id="UP000198233"/>
    </source>
</evidence>
<evidence type="ECO:0000313" key="3">
    <source>
        <dbReference type="EMBL" id="ASJ98489.1"/>
    </source>
</evidence>
<protein>
    <submittedName>
        <fullName evidence="3">Hydrolase</fullName>
    </submittedName>
</protein>
<feature type="domain" description="Isochorismatase-like" evidence="2">
    <location>
        <begin position="10"/>
        <end position="176"/>
    </location>
</feature>
<name>A0AAC9U3X6_9GAMM</name>
<evidence type="ECO:0000259" key="2">
    <source>
        <dbReference type="Pfam" id="PF00857"/>
    </source>
</evidence>
<dbReference type="SUPFAM" id="SSF52499">
    <property type="entry name" value="Isochorismatase-like hydrolases"/>
    <property type="match status" value="1"/>
</dbReference>
<dbReference type="GO" id="GO:0016787">
    <property type="term" value="F:hydrolase activity"/>
    <property type="evidence" value="ECO:0007669"/>
    <property type="project" value="UniProtKB-KW"/>
</dbReference>
<keyword evidence="1 3" id="KW-0378">Hydrolase</keyword>
<organism evidence="3 4">
    <name type="scientific">Shewanella marisflavi</name>
    <dbReference type="NCBI Taxonomy" id="260364"/>
    <lineage>
        <taxon>Bacteria</taxon>
        <taxon>Pseudomonadati</taxon>
        <taxon>Pseudomonadota</taxon>
        <taxon>Gammaproteobacteria</taxon>
        <taxon>Alteromonadales</taxon>
        <taxon>Shewanellaceae</taxon>
        <taxon>Shewanella</taxon>
    </lineage>
</organism>
<dbReference type="AlphaFoldDB" id="A0AAC9U3X6"/>
<dbReference type="PANTHER" id="PTHR43540:SF7">
    <property type="entry name" value="ISOCHORISMATASE FAMILY PROTEIN YECD"/>
    <property type="match status" value="1"/>
</dbReference>
<dbReference type="InterPro" id="IPR050272">
    <property type="entry name" value="Isochorismatase-like_hydrls"/>
</dbReference>
<dbReference type="Pfam" id="PF00857">
    <property type="entry name" value="Isochorismatase"/>
    <property type="match status" value="1"/>
</dbReference>
<dbReference type="InterPro" id="IPR000868">
    <property type="entry name" value="Isochorismatase-like_dom"/>
</dbReference>
<dbReference type="CDD" id="cd00431">
    <property type="entry name" value="cysteine_hydrolases"/>
    <property type="match status" value="1"/>
</dbReference>
<dbReference type="PANTHER" id="PTHR43540">
    <property type="entry name" value="PEROXYUREIDOACRYLATE/UREIDOACRYLATE AMIDOHYDROLASE-RELATED"/>
    <property type="match status" value="1"/>
</dbReference>
<dbReference type="Proteomes" id="UP000198233">
    <property type="component" value="Chromosome"/>
</dbReference>
<dbReference type="InterPro" id="IPR036380">
    <property type="entry name" value="Isochorismatase-like_sf"/>
</dbReference>
<dbReference type="KEGG" id="smav:CFF01_18905"/>
<evidence type="ECO:0000256" key="1">
    <source>
        <dbReference type="ARBA" id="ARBA00022801"/>
    </source>
</evidence>
<reference evidence="3 4" key="1">
    <citation type="submission" date="2017-06" db="EMBL/GenBank/DDBJ databases">
        <title>Complete genome sequence of Shewanella marisflavi EP1 associated with anaerobic 2,4-dinitrotoluene reduction and salt tolerance.</title>
        <authorList>
            <person name="Huang J."/>
        </authorList>
    </citation>
    <scope>NUCLEOTIDE SEQUENCE [LARGE SCALE GENOMIC DNA]</scope>
    <source>
        <strain evidence="3 4">EP1</strain>
    </source>
</reference>
<dbReference type="EMBL" id="CP022272">
    <property type="protein sequence ID" value="ASJ98489.1"/>
    <property type="molecule type" value="Genomic_DNA"/>
</dbReference>
<sequence length="192" mass="20951">MTISTLDKGSALIIVDLQQGIVCMPTVHPISKVVDSSIKLKTAFKQKQLPVFLINVNGKAPGRNQISQATQKPVANWAELIPELDVSSDDKCISKQTWGAFHNTDLHQQLQDANVTQVVITGLMTSMGVESTARQAHEHGYNVTLVTDAITDTNLDAHNNSCEHIFPKLAECGTTEALLKLLQLDEHNNSAK</sequence>
<dbReference type="Gene3D" id="3.40.50.850">
    <property type="entry name" value="Isochorismatase-like"/>
    <property type="match status" value="1"/>
</dbReference>
<gene>
    <name evidence="3" type="ORF">CFF01_18905</name>
</gene>